<keyword evidence="12" id="KW-0472">Membrane</keyword>
<dbReference type="GO" id="GO:0005886">
    <property type="term" value="C:plasma membrane"/>
    <property type="evidence" value="ECO:0007669"/>
    <property type="project" value="UniProtKB-SubCell"/>
</dbReference>
<comment type="subcellular location">
    <subcellularLocation>
        <location evidence="12">Cell inner membrane</location>
        <topology evidence="12">Lipid-anchor</topology>
        <orientation evidence="12">Periplasmic side</orientation>
    </subcellularLocation>
</comment>
<feature type="binding site" evidence="11">
    <location>
        <position position="289"/>
    </location>
    <ligand>
        <name>Mg(2+)</name>
        <dbReference type="ChEBI" id="CHEBI:18420"/>
    </ligand>
</feature>
<dbReference type="EC" id="2.7.1.180" evidence="1 10"/>
<keyword evidence="4 10" id="KW-0808">Transferase</keyword>
<sequence>MKKATAFLIIILLILALSSCSLPRKDEKLSVAGLYFDTVIQIDAWGVRTSVLEECKEICEAYEALFSNKIETSEVSRINASAGSPVKVSQETLDLISLGLKYCELSGGKFDITIAPLSDLWNFTDNPDHVIPDAAAIEEARSHVDYKKVLIDEEACTVTLQDPQAKIDLGGIAKGYIADRLKEYLKKEGVEHALINLGGNVLTLGTSSDGSPFRIGIQKPFDEQNIPIDTVEIQDRSVVSSGVYQRYFEKDGRLYHHILDPETGYPYANGLLQATVITDSSADGDALSTCCFALGLEEGSALAESLGDVQAVFVTEDYSLHYAGYQ</sequence>
<evidence type="ECO:0000256" key="5">
    <source>
        <dbReference type="ARBA" id="ARBA00022723"/>
    </source>
</evidence>
<keyword evidence="6 10" id="KW-0274">FAD</keyword>
<reference evidence="13" key="1">
    <citation type="submission" date="2018-10" db="EMBL/GenBank/DDBJ databases">
        <title>Schaedlerella arabinophila gen. nov. sp. nov., isolated from the mouse intestinal tract and comparative analysis with the genome of the closely related altered Schaedler flora strain ASF502.</title>
        <authorList>
            <person name="Miyake S."/>
            <person name="Soh M."/>
            <person name="Seedorf H."/>
        </authorList>
    </citation>
    <scope>NUCLEOTIDE SEQUENCE [LARGE SCALE GENOMIC DNA]</scope>
    <source>
        <strain evidence="13">DSM 106076</strain>
    </source>
</reference>
<dbReference type="EMBL" id="RHJS01000002">
    <property type="protein sequence ID" value="RRK31940.1"/>
    <property type="molecule type" value="Genomic_DNA"/>
</dbReference>
<evidence type="ECO:0000256" key="10">
    <source>
        <dbReference type="PIRNR" id="PIRNR006268"/>
    </source>
</evidence>
<dbReference type="GO" id="GO:0046872">
    <property type="term" value="F:metal ion binding"/>
    <property type="evidence" value="ECO:0007669"/>
    <property type="project" value="UniProtKB-UniRule"/>
</dbReference>
<protein>
    <recommendedName>
        <fullName evidence="2 10">FAD:protein FMN transferase</fullName>
        <ecNumber evidence="1 10">2.7.1.180</ecNumber>
    </recommendedName>
    <alternativeName>
        <fullName evidence="8 10">Flavin transferase</fullName>
    </alternativeName>
</protein>
<evidence type="ECO:0000256" key="12">
    <source>
        <dbReference type="RuleBase" id="RU363002"/>
    </source>
</evidence>
<dbReference type="InterPro" id="IPR003374">
    <property type="entry name" value="ApbE-like_sf"/>
</dbReference>
<name>A0A3R8KU85_9FIRM</name>
<keyword evidence="3 10" id="KW-0285">Flavoprotein</keyword>
<dbReference type="Gene3D" id="3.10.520.10">
    <property type="entry name" value="ApbE-like domains"/>
    <property type="match status" value="1"/>
</dbReference>
<evidence type="ECO:0000256" key="6">
    <source>
        <dbReference type="ARBA" id="ARBA00022827"/>
    </source>
</evidence>
<keyword evidence="5 10" id="KW-0479">Metal-binding</keyword>
<proteinExistence type="inferred from homology"/>
<dbReference type="AlphaFoldDB" id="A0A3R8KU85"/>
<evidence type="ECO:0000313" key="13">
    <source>
        <dbReference type="EMBL" id="RRK31940.1"/>
    </source>
</evidence>
<dbReference type="RefSeq" id="WP_125127510.1">
    <property type="nucleotide sequence ID" value="NZ_RHJS01000002.1"/>
</dbReference>
<dbReference type="GO" id="GO:0016740">
    <property type="term" value="F:transferase activity"/>
    <property type="evidence" value="ECO:0007669"/>
    <property type="project" value="UniProtKB-UniRule"/>
</dbReference>
<dbReference type="SUPFAM" id="SSF143631">
    <property type="entry name" value="ApbE-like"/>
    <property type="match status" value="1"/>
</dbReference>
<evidence type="ECO:0000256" key="11">
    <source>
        <dbReference type="PIRSR" id="PIRSR006268-2"/>
    </source>
</evidence>
<dbReference type="PANTHER" id="PTHR30040:SF2">
    <property type="entry name" value="FAD:PROTEIN FMN TRANSFERASE"/>
    <property type="match status" value="1"/>
</dbReference>
<comment type="similarity">
    <text evidence="10 12">Belongs to the ApbE family.</text>
</comment>
<evidence type="ECO:0000256" key="2">
    <source>
        <dbReference type="ARBA" id="ARBA00016337"/>
    </source>
</evidence>
<feature type="binding site" evidence="11">
    <location>
        <position position="285"/>
    </location>
    <ligand>
        <name>Mg(2+)</name>
        <dbReference type="ChEBI" id="CHEBI:18420"/>
    </ligand>
</feature>
<keyword evidence="14" id="KW-1185">Reference proteome</keyword>
<dbReference type="Pfam" id="PF02424">
    <property type="entry name" value="ApbE"/>
    <property type="match status" value="1"/>
</dbReference>
<gene>
    <name evidence="13" type="ORF">EBB54_11570</name>
</gene>
<evidence type="ECO:0000256" key="9">
    <source>
        <dbReference type="ARBA" id="ARBA00048540"/>
    </source>
</evidence>
<comment type="caution">
    <text evidence="13">The sequence shown here is derived from an EMBL/GenBank/DDBJ whole genome shotgun (WGS) entry which is preliminary data.</text>
</comment>
<evidence type="ECO:0000256" key="7">
    <source>
        <dbReference type="ARBA" id="ARBA00022842"/>
    </source>
</evidence>
<evidence type="ECO:0000256" key="3">
    <source>
        <dbReference type="ARBA" id="ARBA00022630"/>
    </source>
</evidence>
<feature type="binding site" evidence="11">
    <location>
        <position position="171"/>
    </location>
    <ligand>
        <name>Mg(2+)</name>
        <dbReference type="ChEBI" id="CHEBI:18420"/>
    </ligand>
</feature>
<dbReference type="Proteomes" id="UP000274920">
    <property type="component" value="Unassembled WGS sequence"/>
</dbReference>
<evidence type="ECO:0000256" key="4">
    <source>
        <dbReference type="ARBA" id="ARBA00022679"/>
    </source>
</evidence>
<dbReference type="PIRSF" id="PIRSF006268">
    <property type="entry name" value="ApbE"/>
    <property type="match status" value="1"/>
</dbReference>
<dbReference type="PROSITE" id="PS51257">
    <property type="entry name" value="PROKAR_LIPOPROTEIN"/>
    <property type="match status" value="1"/>
</dbReference>
<dbReference type="InterPro" id="IPR024932">
    <property type="entry name" value="ApbE"/>
</dbReference>
<keyword evidence="12" id="KW-1003">Cell membrane</keyword>
<comment type="function">
    <text evidence="12">Flavin transferase that catalyzes the transfer of the FMN moiety of FAD and its covalent binding to the hydroxyl group of a threonine residue in a target flavoprotein.</text>
</comment>
<comment type="cofactor">
    <cofactor evidence="11">
        <name>Mg(2+)</name>
        <dbReference type="ChEBI" id="CHEBI:18420"/>
    </cofactor>
    <cofactor evidence="11">
        <name>Mn(2+)</name>
        <dbReference type="ChEBI" id="CHEBI:29035"/>
    </cofactor>
    <text evidence="11">Magnesium. Can also use manganese.</text>
</comment>
<evidence type="ECO:0000256" key="8">
    <source>
        <dbReference type="ARBA" id="ARBA00031306"/>
    </source>
</evidence>
<organism evidence="13 14">
    <name type="scientific">Schaedlerella arabinosiphila</name>
    <dbReference type="NCBI Taxonomy" id="2044587"/>
    <lineage>
        <taxon>Bacteria</taxon>
        <taxon>Bacillati</taxon>
        <taxon>Bacillota</taxon>
        <taxon>Clostridia</taxon>
        <taxon>Lachnospirales</taxon>
        <taxon>Lachnospiraceae</taxon>
        <taxon>Schaedlerella</taxon>
    </lineage>
</organism>
<accession>A0A3R8KU85</accession>
<comment type="catalytic activity">
    <reaction evidence="9 10 12">
        <text>L-threonyl-[protein] + FAD = FMN-L-threonyl-[protein] + AMP + H(+)</text>
        <dbReference type="Rhea" id="RHEA:36847"/>
        <dbReference type="Rhea" id="RHEA-COMP:11060"/>
        <dbReference type="Rhea" id="RHEA-COMP:11061"/>
        <dbReference type="ChEBI" id="CHEBI:15378"/>
        <dbReference type="ChEBI" id="CHEBI:30013"/>
        <dbReference type="ChEBI" id="CHEBI:57692"/>
        <dbReference type="ChEBI" id="CHEBI:74257"/>
        <dbReference type="ChEBI" id="CHEBI:456215"/>
        <dbReference type="EC" id="2.7.1.180"/>
    </reaction>
</comment>
<keyword evidence="7 10" id="KW-0460">Magnesium</keyword>
<evidence type="ECO:0000256" key="1">
    <source>
        <dbReference type="ARBA" id="ARBA00011955"/>
    </source>
</evidence>
<keyword evidence="12" id="KW-0449">Lipoprotein</keyword>
<dbReference type="PANTHER" id="PTHR30040">
    <property type="entry name" value="THIAMINE BIOSYNTHESIS LIPOPROTEIN APBE"/>
    <property type="match status" value="1"/>
</dbReference>
<evidence type="ECO:0000313" key="14">
    <source>
        <dbReference type="Proteomes" id="UP000274920"/>
    </source>
</evidence>
<keyword evidence="12" id="KW-0997">Cell inner membrane</keyword>